<evidence type="ECO:0000256" key="8">
    <source>
        <dbReference type="RuleBase" id="RU363108"/>
    </source>
</evidence>
<sequence length="438" mass="49855">MSTALKYWFHIGSFFETIQPNIRALKLFGSFPFTIVRAAEVTGRTGSNTNTTTTGDCAPLKTLKSEVKFMDVVIFVLWQTFFLQMLYASWPKAFFELPVSHIMAIVTLLLYLLGGINCSISAVMVLVFRKRFIRMMQLVEDADHLFYRCFDVVQHSKIHLVCVSLLAGTVLFQGLMFLNETIAGQLMSNATSVPDNSPWLHAFVYYYTIRTAHVTCVTSFICGLYGFRERLLTLNKQLRFYFLEIPSTDRVTRFDEIMNRMQGFIEIYSNLCDAIRLYCTIFVWQPLIFCASLIIAAIFATLSIWHIFTNTAPLIVGMVMVYSILTLLYGTLFLLLVKLGNDLKREGKQTAVLVHKAINQSSKTPALVERLLLFSHHLQHQRPVVSCGLFNFDWTLALSIISAIATYSVILIQFELGVPRFFINGILQHSTENIANNT</sequence>
<feature type="transmembrane region" description="Helical" evidence="8">
    <location>
        <begin position="158"/>
        <end position="178"/>
    </location>
</feature>
<dbReference type="GO" id="GO:0030424">
    <property type="term" value="C:axon"/>
    <property type="evidence" value="ECO:0007669"/>
    <property type="project" value="TreeGrafter"/>
</dbReference>
<keyword evidence="7 8" id="KW-0807">Transducer</keyword>
<name>A0A182R548_ANOFN</name>
<dbReference type="GO" id="GO:0008049">
    <property type="term" value="P:male courtship behavior"/>
    <property type="evidence" value="ECO:0007669"/>
    <property type="project" value="TreeGrafter"/>
</dbReference>
<dbReference type="GO" id="GO:0007165">
    <property type="term" value="P:signal transduction"/>
    <property type="evidence" value="ECO:0007669"/>
    <property type="project" value="UniProtKB-KW"/>
</dbReference>
<dbReference type="Pfam" id="PF08395">
    <property type="entry name" value="7tm_7"/>
    <property type="match status" value="1"/>
</dbReference>
<evidence type="ECO:0000256" key="1">
    <source>
        <dbReference type="ARBA" id="ARBA00004651"/>
    </source>
</evidence>
<dbReference type="STRING" id="62324.A0A182R548"/>
<dbReference type="VEuPathDB" id="VectorBase:AFUN2_006718"/>
<dbReference type="EnsemblMetazoa" id="AFUN001290-RA">
    <property type="protein sequence ID" value="AFUN001290-PA"/>
    <property type="gene ID" value="AFUN001290"/>
</dbReference>
<organism evidence="9">
    <name type="scientific">Anopheles funestus</name>
    <name type="common">African malaria mosquito</name>
    <dbReference type="NCBI Taxonomy" id="62324"/>
    <lineage>
        <taxon>Eukaryota</taxon>
        <taxon>Metazoa</taxon>
        <taxon>Ecdysozoa</taxon>
        <taxon>Arthropoda</taxon>
        <taxon>Hexapoda</taxon>
        <taxon>Insecta</taxon>
        <taxon>Pterygota</taxon>
        <taxon>Neoptera</taxon>
        <taxon>Endopterygota</taxon>
        <taxon>Diptera</taxon>
        <taxon>Nematocera</taxon>
        <taxon>Culicoidea</taxon>
        <taxon>Culicidae</taxon>
        <taxon>Anophelinae</taxon>
        <taxon>Anopheles</taxon>
    </lineage>
</organism>
<evidence type="ECO:0000313" key="9">
    <source>
        <dbReference type="EnsemblMetazoa" id="AFUN001290-PA"/>
    </source>
</evidence>
<dbReference type="PANTHER" id="PTHR21143">
    <property type="entry name" value="INVERTEBRATE GUSTATORY RECEPTOR"/>
    <property type="match status" value="1"/>
</dbReference>
<evidence type="ECO:0000256" key="2">
    <source>
        <dbReference type="ARBA" id="ARBA00022475"/>
    </source>
</evidence>
<evidence type="ECO:0000256" key="5">
    <source>
        <dbReference type="ARBA" id="ARBA00023136"/>
    </source>
</evidence>
<dbReference type="GO" id="GO:0030425">
    <property type="term" value="C:dendrite"/>
    <property type="evidence" value="ECO:0007669"/>
    <property type="project" value="TreeGrafter"/>
</dbReference>
<evidence type="ECO:0000256" key="6">
    <source>
        <dbReference type="ARBA" id="ARBA00023170"/>
    </source>
</evidence>
<feature type="transmembrane region" description="Helical" evidence="8">
    <location>
        <begin position="69"/>
        <end position="90"/>
    </location>
</feature>
<feature type="transmembrane region" description="Helical" evidence="8">
    <location>
        <begin position="314"/>
        <end position="337"/>
    </location>
</feature>
<feature type="transmembrane region" description="Helical" evidence="8">
    <location>
        <begin position="102"/>
        <end position="128"/>
    </location>
</feature>
<dbReference type="InterPro" id="IPR013604">
    <property type="entry name" value="7TM_chemorcpt"/>
</dbReference>
<evidence type="ECO:0000256" key="4">
    <source>
        <dbReference type="ARBA" id="ARBA00022989"/>
    </source>
</evidence>
<evidence type="ECO:0000256" key="7">
    <source>
        <dbReference type="ARBA" id="ARBA00023224"/>
    </source>
</evidence>
<comment type="similarity">
    <text evidence="8">Belongs to the insect chemoreceptor superfamily. Gustatory receptor (GR) family.</text>
</comment>
<keyword evidence="3 8" id="KW-0812">Transmembrane</keyword>
<accession>A0A182R548</accession>
<dbReference type="AlphaFoldDB" id="A0A182R548"/>
<feature type="transmembrane region" description="Helical" evidence="8">
    <location>
        <begin position="204"/>
        <end position="227"/>
    </location>
</feature>
<keyword evidence="6 8" id="KW-0675">Receptor</keyword>
<comment type="function">
    <text evidence="8">Gustatory receptor which mediates acceptance or avoidance behavior, depending on its substrates.</text>
</comment>
<keyword evidence="2 8" id="KW-1003">Cell membrane</keyword>
<evidence type="ECO:0000256" key="3">
    <source>
        <dbReference type="ARBA" id="ARBA00022692"/>
    </source>
</evidence>
<keyword evidence="4 8" id="KW-1133">Transmembrane helix</keyword>
<dbReference type="GO" id="GO:0007635">
    <property type="term" value="P:chemosensory behavior"/>
    <property type="evidence" value="ECO:0007669"/>
    <property type="project" value="TreeGrafter"/>
</dbReference>
<dbReference type="GO" id="GO:0005886">
    <property type="term" value="C:plasma membrane"/>
    <property type="evidence" value="ECO:0007669"/>
    <property type="project" value="UniProtKB-SubCell"/>
</dbReference>
<feature type="transmembrane region" description="Helical" evidence="8">
    <location>
        <begin position="286"/>
        <end position="308"/>
    </location>
</feature>
<proteinExistence type="inferred from homology"/>
<protein>
    <recommendedName>
        <fullName evidence="8">Gustatory receptor</fullName>
    </recommendedName>
</protein>
<comment type="subcellular location">
    <subcellularLocation>
        <location evidence="1 8">Cell membrane</location>
        <topology evidence="1 8">Multi-pass membrane protein</topology>
    </subcellularLocation>
</comment>
<dbReference type="GO" id="GO:0043025">
    <property type="term" value="C:neuronal cell body"/>
    <property type="evidence" value="ECO:0007669"/>
    <property type="project" value="TreeGrafter"/>
</dbReference>
<dbReference type="VEuPathDB" id="VectorBase:AFUN001290"/>
<reference evidence="9" key="1">
    <citation type="submission" date="2020-05" db="UniProtKB">
        <authorList>
            <consortium name="EnsemblMetazoa"/>
        </authorList>
    </citation>
    <scope>IDENTIFICATION</scope>
    <source>
        <strain evidence="9">FUMOZ</strain>
    </source>
</reference>
<dbReference type="GO" id="GO:0050909">
    <property type="term" value="P:sensory perception of taste"/>
    <property type="evidence" value="ECO:0007669"/>
    <property type="project" value="InterPro"/>
</dbReference>
<dbReference type="PANTHER" id="PTHR21143:SF104">
    <property type="entry name" value="GUSTATORY RECEPTOR 8A-RELATED"/>
    <property type="match status" value="1"/>
</dbReference>
<keyword evidence="5 8" id="KW-0472">Membrane</keyword>
<comment type="caution">
    <text evidence="8">Lacks conserved residue(s) required for the propagation of feature annotation.</text>
</comment>